<keyword evidence="1" id="KW-0472">Membrane</keyword>
<keyword evidence="3" id="KW-1185">Reference proteome</keyword>
<feature type="transmembrane region" description="Helical" evidence="1">
    <location>
        <begin position="106"/>
        <end position="127"/>
    </location>
</feature>
<organism evidence="2 3">
    <name type="scientific">Prescottella agglutinans</name>
    <dbReference type="NCBI Taxonomy" id="1644129"/>
    <lineage>
        <taxon>Bacteria</taxon>
        <taxon>Bacillati</taxon>
        <taxon>Actinomycetota</taxon>
        <taxon>Actinomycetes</taxon>
        <taxon>Mycobacteriales</taxon>
        <taxon>Nocardiaceae</taxon>
        <taxon>Prescottella</taxon>
    </lineage>
</organism>
<reference evidence="2 3" key="1">
    <citation type="submission" date="2023-04" db="EMBL/GenBank/DDBJ databases">
        <title>Forest soil microbial communities from Buena Vista Peninsula, Colon Province, Panama.</title>
        <authorList>
            <person name="Bouskill N."/>
        </authorList>
    </citation>
    <scope>NUCLEOTIDE SEQUENCE [LARGE SCALE GENOMIC DNA]</scope>
    <source>
        <strain evidence="2 3">CFH S0262</strain>
    </source>
</reference>
<evidence type="ECO:0000313" key="2">
    <source>
        <dbReference type="EMBL" id="MDH6279728.1"/>
    </source>
</evidence>
<dbReference type="RefSeq" id="WP_280759110.1">
    <property type="nucleotide sequence ID" value="NZ_JARXVC010000002.1"/>
</dbReference>
<protein>
    <submittedName>
        <fullName evidence="2">Uncharacterized protein</fullName>
    </submittedName>
</protein>
<sequence length="137" mass="14931">MAIEASGAVLYAAVTLPFTSLDAPKVPDWVSLSGLALLLTVIALNLHTWRLVVIGGLGPYGSGPSMHHSRRLKDQLRDERRLKVLAAIYGLLPIVLLPVPETWVTFWFSFTLATGCVATLPLVALAYTSTRTSTWRT</sequence>
<proteinExistence type="predicted"/>
<evidence type="ECO:0000313" key="3">
    <source>
        <dbReference type="Proteomes" id="UP001160334"/>
    </source>
</evidence>
<gene>
    <name evidence="2" type="ORF">M2280_000937</name>
</gene>
<keyword evidence="1" id="KW-1133">Transmembrane helix</keyword>
<dbReference type="Proteomes" id="UP001160334">
    <property type="component" value="Unassembled WGS sequence"/>
</dbReference>
<accession>A0ABT6M618</accession>
<comment type="caution">
    <text evidence="2">The sequence shown here is derived from an EMBL/GenBank/DDBJ whole genome shotgun (WGS) entry which is preliminary data.</text>
</comment>
<name>A0ABT6M618_9NOCA</name>
<dbReference type="EMBL" id="JARXVC010000002">
    <property type="protein sequence ID" value="MDH6279728.1"/>
    <property type="molecule type" value="Genomic_DNA"/>
</dbReference>
<keyword evidence="1" id="KW-0812">Transmembrane</keyword>
<feature type="transmembrane region" description="Helical" evidence="1">
    <location>
        <begin position="35"/>
        <end position="61"/>
    </location>
</feature>
<feature type="transmembrane region" description="Helical" evidence="1">
    <location>
        <begin position="82"/>
        <end position="100"/>
    </location>
</feature>
<evidence type="ECO:0000256" key="1">
    <source>
        <dbReference type="SAM" id="Phobius"/>
    </source>
</evidence>